<feature type="region of interest" description="Disordered" evidence="4">
    <location>
        <begin position="87"/>
        <end position="107"/>
    </location>
</feature>
<accession>A0A1E3HMT4</accession>
<dbReference type="GO" id="GO:0005634">
    <property type="term" value="C:nucleus"/>
    <property type="evidence" value="ECO:0007669"/>
    <property type="project" value="TreeGrafter"/>
</dbReference>
<comment type="similarity">
    <text evidence="1">Belongs to the MOG1 family.</text>
</comment>
<gene>
    <name evidence="5" type="ORF">L202_04649</name>
</gene>
<comment type="caution">
    <text evidence="5">The sequence shown here is derived from an EMBL/GenBank/DDBJ whole genome shotgun (WGS) entry which is preliminary data.</text>
</comment>
<dbReference type="InterPro" id="IPR016123">
    <property type="entry name" value="Mog1/PsbP_a/b/a-sand"/>
</dbReference>
<evidence type="ECO:0000313" key="5">
    <source>
        <dbReference type="EMBL" id="ODN77475.1"/>
    </source>
</evidence>
<proteinExistence type="inferred from homology"/>
<evidence type="ECO:0000256" key="3">
    <source>
        <dbReference type="ARBA" id="ARBA00022927"/>
    </source>
</evidence>
<keyword evidence="6" id="KW-1185">Reference proteome</keyword>
<evidence type="ECO:0008006" key="7">
    <source>
        <dbReference type="Google" id="ProtNLM"/>
    </source>
</evidence>
<dbReference type="GO" id="GO:0006606">
    <property type="term" value="P:protein import into nucleus"/>
    <property type="evidence" value="ECO:0007669"/>
    <property type="project" value="TreeGrafter"/>
</dbReference>
<dbReference type="GO" id="GO:0031267">
    <property type="term" value="F:small GTPase binding"/>
    <property type="evidence" value="ECO:0007669"/>
    <property type="project" value="TreeGrafter"/>
</dbReference>
<dbReference type="Proteomes" id="UP000094065">
    <property type="component" value="Unassembled WGS sequence"/>
</dbReference>
<name>A0A1E3HMT4_9TREE</name>
<dbReference type="EMBL" id="AWGJ01000007">
    <property type="protein sequence ID" value="ODN77475.1"/>
    <property type="molecule type" value="Genomic_DNA"/>
</dbReference>
<dbReference type="PANTHER" id="PTHR15837">
    <property type="entry name" value="RAN GUANINE NUCLEOTIDE RELEASE FACTOR"/>
    <property type="match status" value="1"/>
</dbReference>
<organism evidence="5 6">
    <name type="scientific">Cryptococcus amylolentus CBS 6039</name>
    <dbReference type="NCBI Taxonomy" id="1295533"/>
    <lineage>
        <taxon>Eukaryota</taxon>
        <taxon>Fungi</taxon>
        <taxon>Dikarya</taxon>
        <taxon>Basidiomycota</taxon>
        <taxon>Agaricomycotina</taxon>
        <taxon>Tremellomycetes</taxon>
        <taxon>Tremellales</taxon>
        <taxon>Cryptococcaceae</taxon>
        <taxon>Cryptococcus</taxon>
    </lineage>
</organism>
<evidence type="ECO:0000256" key="4">
    <source>
        <dbReference type="SAM" id="MobiDB-lite"/>
    </source>
</evidence>
<dbReference type="GeneID" id="30155958"/>
<evidence type="ECO:0000256" key="2">
    <source>
        <dbReference type="ARBA" id="ARBA00022448"/>
    </source>
</evidence>
<dbReference type="OrthoDB" id="10255285at2759"/>
<keyword evidence="3" id="KW-0653">Protein transport</keyword>
<dbReference type="SUPFAM" id="SSF55724">
    <property type="entry name" value="Mog1p/PsbP-like"/>
    <property type="match status" value="1"/>
</dbReference>
<dbReference type="InterPro" id="IPR007681">
    <property type="entry name" value="Mog1"/>
</dbReference>
<evidence type="ECO:0000256" key="1">
    <source>
        <dbReference type="ARBA" id="ARBA00010307"/>
    </source>
</evidence>
<dbReference type="Pfam" id="PF04603">
    <property type="entry name" value="Mog1"/>
    <property type="match status" value="1"/>
</dbReference>
<dbReference type="RefSeq" id="XP_018992711.1">
    <property type="nucleotide sequence ID" value="XM_019138768.1"/>
</dbReference>
<protein>
    <recommendedName>
        <fullName evidence="7">Mog1p/PsbP-like protein</fullName>
    </recommendedName>
</protein>
<dbReference type="AlphaFoldDB" id="A0A1E3HMT4"/>
<keyword evidence="2" id="KW-0813">Transport</keyword>
<evidence type="ECO:0000313" key="6">
    <source>
        <dbReference type="Proteomes" id="UP000094065"/>
    </source>
</evidence>
<sequence length="208" mass="22190">MSAPLAPRPLFGGAIALALPQDSIDASDLRQIPDNQEVFLFPHSDTALVLEVLELVEEGGAKDDLWEAAKFHFGSIAHDNASLSSTIFTSPPSSPIPSTPSTSTPSQIKATTLAGTQQIHKFSHDPTGAPREGHEADVPDQVWIGLALWRVWIEGAAGRKKADVVLSVNVNLSAEGGEGAKEQHLVEGWFAQAVDSFKVEEFGLFGDV</sequence>
<reference evidence="5 6" key="1">
    <citation type="submission" date="2016-06" db="EMBL/GenBank/DDBJ databases">
        <title>Evolution of pathogenesis and genome organization in the Tremellales.</title>
        <authorList>
            <person name="Cuomo C."/>
            <person name="Litvintseva A."/>
            <person name="Heitman J."/>
            <person name="Chen Y."/>
            <person name="Sun S."/>
            <person name="Springer D."/>
            <person name="Dromer F."/>
            <person name="Young S."/>
            <person name="Zeng Q."/>
            <person name="Chapman S."/>
            <person name="Gujja S."/>
            <person name="Saif S."/>
            <person name="Birren B."/>
        </authorList>
    </citation>
    <scope>NUCLEOTIDE SEQUENCE [LARGE SCALE GENOMIC DNA]</scope>
    <source>
        <strain evidence="5 6">CBS 6039</strain>
    </source>
</reference>
<dbReference type="Gene3D" id="3.40.1000.10">
    <property type="entry name" value="Mog1/PsbP, alpha/beta/alpha sandwich"/>
    <property type="match status" value="1"/>
</dbReference>
<dbReference type="GO" id="GO:0005085">
    <property type="term" value="F:guanyl-nucleotide exchange factor activity"/>
    <property type="evidence" value="ECO:0007669"/>
    <property type="project" value="TreeGrafter"/>
</dbReference>
<dbReference type="PANTHER" id="PTHR15837:SF0">
    <property type="entry name" value="RAN GUANINE NUCLEOTIDE RELEASE FACTOR"/>
    <property type="match status" value="1"/>
</dbReference>